<dbReference type="EMBL" id="CAFBOJ010000031">
    <property type="protein sequence ID" value="CAB4975205.1"/>
    <property type="molecule type" value="Genomic_DNA"/>
</dbReference>
<dbReference type="EMBL" id="CAFAZX010000050">
    <property type="protein sequence ID" value="CAB4843750.1"/>
    <property type="molecule type" value="Genomic_DNA"/>
</dbReference>
<evidence type="ECO:0000313" key="6">
    <source>
        <dbReference type="EMBL" id="CAB4929849.1"/>
    </source>
</evidence>
<reference evidence="4" key="1">
    <citation type="submission" date="2020-05" db="EMBL/GenBank/DDBJ databases">
        <authorList>
            <person name="Chiriac C."/>
            <person name="Salcher M."/>
            <person name="Ghai R."/>
            <person name="Kavagutti S V."/>
        </authorList>
    </citation>
    <scope>NUCLEOTIDE SEQUENCE</scope>
</reference>
<dbReference type="EMBL" id="CAEZZR010000032">
    <property type="protein sequence ID" value="CAB4769444.1"/>
    <property type="molecule type" value="Genomic_DNA"/>
</dbReference>
<dbReference type="AlphaFoldDB" id="A0A6J7A5Z4"/>
<protein>
    <submittedName>
        <fullName evidence="4">Unannotated protein</fullName>
    </submittedName>
</protein>
<evidence type="ECO:0000313" key="3">
    <source>
        <dbReference type="EMBL" id="CAB4769444.1"/>
    </source>
</evidence>
<evidence type="ECO:0000313" key="2">
    <source>
        <dbReference type="EMBL" id="CAB4700316.1"/>
    </source>
</evidence>
<proteinExistence type="predicted"/>
<gene>
    <name evidence="1" type="ORF">UFOPK2254_00564</name>
    <name evidence="2" type="ORF">UFOPK2646_00432</name>
    <name evidence="3" type="ORF">UFOPK2907_00468</name>
    <name evidence="4" type="ORF">UFOPK3197_00670</name>
    <name evidence="5" type="ORF">UFOPK3241_00916</name>
    <name evidence="6" type="ORF">UFOPK3707_00796</name>
    <name evidence="7" type="ORF">UFOPK3937_00416</name>
    <name evidence="8" type="ORF">UFOPK4265_00688</name>
    <name evidence="9" type="ORF">UFOPK4401_00161</name>
</gene>
<dbReference type="EMBL" id="CAFBRB010000008">
    <property type="protein sequence ID" value="CAB5071456.1"/>
    <property type="molecule type" value="Genomic_DNA"/>
</dbReference>
<evidence type="ECO:0000313" key="1">
    <source>
        <dbReference type="EMBL" id="CAB4658052.1"/>
    </source>
</evidence>
<sequence>MNNEELTAELHCSNCDHETIHTLVYAGRLLVSTTCQVCNSQVKHEAIDLRLHYLKDLEHRIATKPRRLLRRFWRAPFSSAISLPKKFMSQPRKIWSEIKSILGRN</sequence>
<dbReference type="EMBL" id="CAFBMY010000127">
    <property type="protein sequence ID" value="CAB4929849.1"/>
    <property type="molecule type" value="Genomic_DNA"/>
</dbReference>
<evidence type="ECO:0000313" key="4">
    <source>
        <dbReference type="EMBL" id="CAB4828262.1"/>
    </source>
</evidence>
<accession>A0A6J7A5Z4</accession>
<evidence type="ECO:0000313" key="8">
    <source>
        <dbReference type="EMBL" id="CAB5050818.1"/>
    </source>
</evidence>
<organism evidence="4">
    <name type="scientific">freshwater metagenome</name>
    <dbReference type="NCBI Taxonomy" id="449393"/>
    <lineage>
        <taxon>unclassified sequences</taxon>
        <taxon>metagenomes</taxon>
        <taxon>ecological metagenomes</taxon>
    </lineage>
</organism>
<dbReference type="EMBL" id="CAEZYB010000033">
    <property type="protein sequence ID" value="CAB4700316.1"/>
    <property type="molecule type" value="Genomic_DNA"/>
</dbReference>
<evidence type="ECO:0000313" key="9">
    <source>
        <dbReference type="EMBL" id="CAB5071456.1"/>
    </source>
</evidence>
<dbReference type="EMBL" id="CAFBQK010000075">
    <property type="protein sequence ID" value="CAB5050818.1"/>
    <property type="molecule type" value="Genomic_DNA"/>
</dbReference>
<name>A0A6J7A5Z4_9ZZZZ</name>
<evidence type="ECO:0000313" key="5">
    <source>
        <dbReference type="EMBL" id="CAB4843750.1"/>
    </source>
</evidence>
<evidence type="ECO:0000313" key="7">
    <source>
        <dbReference type="EMBL" id="CAB4975205.1"/>
    </source>
</evidence>
<dbReference type="EMBL" id="CAEZWO010000041">
    <property type="protein sequence ID" value="CAB4658052.1"/>
    <property type="molecule type" value="Genomic_DNA"/>
</dbReference>
<dbReference type="EMBL" id="CAFABI010000062">
    <property type="protein sequence ID" value="CAB4828262.1"/>
    <property type="molecule type" value="Genomic_DNA"/>
</dbReference>